<feature type="domain" description="Fibronectin type-III" evidence="6">
    <location>
        <begin position="1071"/>
        <end position="1162"/>
    </location>
</feature>
<keyword evidence="3" id="KW-1015">Disulfide bond</keyword>
<feature type="domain" description="Fibronectin type-III" evidence="6">
    <location>
        <begin position="778"/>
        <end position="865"/>
    </location>
</feature>
<dbReference type="GO" id="GO:0042597">
    <property type="term" value="C:periplasmic space"/>
    <property type="evidence" value="ECO:0007669"/>
    <property type="project" value="InterPro"/>
</dbReference>
<dbReference type="GO" id="GO:0030248">
    <property type="term" value="F:cellulose binding"/>
    <property type="evidence" value="ECO:0007669"/>
    <property type="project" value="InterPro"/>
</dbReference>
<dbReference type="NCBIfam" id="TIGR04183">
    <property type="entry name" value="Por_Secre_tail"/>
    <property type="match status" value="1"/>
</dbReference>
<feature type="domain" description="CBM3" evidence="7">
    <location>
        <begin position="1688"/>
        <end position="1840"/>
    </location>
</feature>
<reference evidence="8 9" key="1">
    <citation type="submission" date="2019-05" db="EMBL/GenBank/DDBJ databases">
        <title>Dyadobacter AR-3-8 sp. nov., isolated from arctic soil.</title>
        <authorList>
            <person name="Chaudhary D.K."/>
        </authorList>
    </citation>
    <scope>NUCLEOTIDE SEQUENCE [LARGE SCALE GENOMIC DNA]</scope>
    <source>
        <strain evidence="8 9">AR-3-8</strain>
    </source>
</reference>
<feature type="domain" description="Fibronectin type-III" evidence="6">
    <location>
        <begin position="394"/>
        <end position="491"/>
    </location>
</feature>
<keyword evidence="1 5" id="KW-0732">Signal</keyword>
<dbReference type="PANTHER" id="PTHR13817">
    <property type="entry name" value="TITIN"/>
    <property type="match status" value="1"/>
</dbReference>
<dbReference type="InterPro" id="IPR008397">
    <property type="entry name" value="Alginate_lyase_dom"/>
</dbReference>
<evidence type="ECO:0000259" key="7">
    <source>
        <dbReference type="PROSITE" id="PS51172"/>
    </source>
</evidence>
<evidence type="ECO:0000259" key="6">
    <source>
        <dbReference type="PROSITE" id="PS50853"/>
    </source>
</evidence>
<feature type="signal peptide" evidence="5">
    <location>
        <begin position="1"/>
        <end position="42"/>
    </location>
</feature>
<feature type="domain" description="CBM3" evidence="7">
    <location>
        <begin position="1532"/>
        <end position="1684"/>
    </location>
</feature>
<feature type="chain" id="PRO_5020228408" evidence="5">
    <location>
        <begin position="43"/>
        <end position="1940"/>
    </location>
</feature>
<dbReference type="InterPro" id="IPR036966">
    <property type="entry name" value="CBM3_sf"/>
</dbReference>
<dbReference type="InterPro" id="IPR036116">
    <property type="entry name" value="FN3_sf"/>
</dbReference>
<evidence type="ECO:0000256" key="4">
    <source>
        <dbReference type="ARBA" id="ARBA00023239"/>
    </source>
</evidence>
<evidence type="ECO:0000256" key="2">
    <source>
        <dbReference type="ARBA" id="ARBA00022737"/>
    </source>
</evidence>
<dbReference type="SUPFAM" id="SSF48230">
    <property type="entry name" value="Chondroitin AC/alginate lyase"/>
    <property type="match status" value="1"/>
</dbReference>
<evidence type="ECO:0000313" key="9">
    <source>
        <dbReference type="Proteomes" id="UP000304900"/>
    </source>
</evidence>
<sequence>MSERLSYLFFPIHPTDKRPKGLLCASCLFVWMLFCAVTQAQAQTFVHPGGLHTLTDLDRMKAKVAAGEHPWIDSWNVLITDWQAQNTYTAGPYTNIGGSGNRQRASQDAHAAYLNIIRWYVTGDTTYAECAVRICNAWSSTVNQVASGELFQLPINNFMQVAELLRIYPGWKPADIAQFKTMALTYFYPACHDFLGACSRPASWDAPAASSIMGIGLFCDDAAKYNEAITYFKTGVGNGSLLNAIPLESGQITEMGRDMVHANIGPASLAEMCQTAWNQGLDLYSYGNNRLLAGFEYYCQYNLNHPVTWVPVNDCDQDNFLGISYYNARGYLTNNPVFEMLYNHYGLVKGLSTPYIKAMANLARPEGQNADFFGYGTFTHSLNAAASPYLPYPVPATPTALVAKPAASKVYLEWTGPGGDVANGYNILRSITAGGPYTSIGSWTNNTLTTYTDWAVTNGTTYYYKVSANNQSGTSGTSSEASAQPVATTASLPTGWTTKDIGSTTTVGSAGYSNVVNNTFVVNGSGSGMGGTSDSFTYTYGVATGDFTITAHMAVTNWAWTGGDKAGFVIRESLDPNAKSLTLYQGELGNRFTRFETRSTTGGSTTWQGGNKFSFSPWYRLQRTGNIFTAYQSTDGINWGTIGTSTVEMNNTCYVGLSVCAGAAGSFSNITYEEVTLSGGSGIVPAAPTGLTGTAGNTNVSLSWESVSGAAGYTLKRATASGGPYTTVASGLNALNYTDTNLQNGTTYYYVVAAANFAGEGGNSAEAAIAPVLSQAPVPTEVIASSVSSSQIKLNWSPSLSAASYNVKRSTVSSGPYTAIASPTTTSYVDNTVTTSITYYYVISAVNAVAESLNSIEVKAIPGQAAYWKFDETSGSTALNSWSSGPGVLASGSVFSPGYINNGVSLDGSANGYVTLPKGIVSSLTDFSISAWVKLDINAVWGRVFDFGSGTGSYMFLSTNNAVNSTVRYAITTGSGEQAIGTSTVIAPDTWTHLALTQARQVCILYVNGIEVGRNSNMSLNPSSLGNTTQNWIGKSQWADPMFVGKVDDFRIYSRALSASEVQGMTVAAGPPASPTALSAEPTSNKVSLNWTASAGATRYKVKRATVTGGPYTTIDSVTVTKFADITAINGIVYYYVVSASNTLGESSNSTEVRAKPTTAPLSYWRFDETSGSIAADSAGIRNGNLASGASWQAGVLNNGLHLDGSSNGYVTLPVGVVKTLDDFSISSWVKIDANKDWNRVFDFGSGSAVNMFLCPKNGSTGTLRYAITTGSGEQQINCSTVMQTGVWTHLAVTQSGTVGILYVNGAEVGRNNNITLKPSSLGNTTQNWIGKSQWNDPALAGSVDEFRLYGRALTPAEVTRLATIQQSQNIVFPALSIKVLGDSAFVLGAAASSGLPVTYESTDTTVAQIVNGSVHLLSAGSTTITAKQQGNFYYLAASPVTQTLTVVKRSQNITFISLVKKLGGDADFPLTATATSGLPVSYISSDTTIARIINGEVHIAGIGNTTITASQSGNAIFSEATSVNQILTVTPLKLKILYQNADNNQPANNVIRPNLKIVSEDSISIAYNELTARYWFTAENYAGINTWIDYAQLGNSKVKIQYVALGQPRNGAYGYVAYSFDVSAGNLGVKGNSGEIQSRFANTDWSVLNEPDDYSYLASSGYVQNEHITLYRNGILVWGIEPAATAPVVALKVYSENKSPNVSSNTISTYLKINNEGNVPVNYGDVKVRYWFTKDGITNLNYWTDYAKLGSSNISGQFVTLSPILTGADTYLELGVNQSVGAFYPASSTGNIQYRIAKADWSAFDHVNDYSYKPKGDFIENGHIGVYYQGVLIYGTEPSAATARLSAETADSESMPFQVTILGNPVIGDQAIAQIQGAGGQSLQMTITDMNGRQLIKQDLEIKSNLERHTFKLSRQAAGLYLLRIAGKGKAVTVKLIKQ</sequence>
<dbReference type="InterPro" id="IPR026444">
    <property type="entry name" value="Secre_tail"/>
</dbReference>
<dbReference type="SMART" id="SM00060">
    <property type="entry name" value="FN3"/>
    <property type="match status" value="4"/>
</dbReference>
<dbReference type="InterPro" id="IPR006558">
    <property type="entry name" value="LamG-like"/>
</dbReference>
<proteinExistence type="predicted"/>
<dbReference type="Pfam" id="PF13385">
    <property type="entry name" value="Laminin_G_3"/>
    <property type="match status" value="2"/>
</dbReference>
<dbReference type="OrthoDB" id="898870at2"/>
<dbReference type="GO" id="GO:0016829">
    <property type="term" value="F:lyase activity"/>
    <property type="evidence" value="ECO:0007669"/>
    <property type="project" value="UniProtKB-KW"/>
</dbReference>
<dbReference type="Gene3D" id="2.60.40.710">
    <property type="entry name" value="Endoglucanase-like"/>
    <property type="match status" value="2"/>
</dbReference>
<organism evidence="8 9">
    <name type="scientific">Dyadobacter frigoris</name>
    <dbReference type="NCBI Taxonomy" id="2576211"/>
    <lineage>
        <taxon>Bacteria</taxon>
        <taxon>Pseudomonadati</taxon>
        <taxon>Bacteroidota</taxon>
        <taxon>Cytophagia</taxon>
        <taxon>Cytophagales</taxon>
        <taxon>Spirosomataceae</taxon>
        <taxon>Dyadobacter</taxon>
    </lineage>
</organism>
<dbReference type="Pfam" id="PF05426">
    <property type="entry name" value="Alginate_lyase"/>
    <property type="match status" value="1"/>
</dbReference>
<evidence type="ECO:0000256" key="3">
    <source>
        <dbReference type="ARBA" id="ARBA00023157"/>
    </source>
</evidence>
<dbReference type="Gene3D" id="2.60.120.200">
    <property type="match status" value="3"/>
</dbReference>
<evidence type="ECO:0000313" key="8">
    <source>
        <dbReference type="EMBL" id="TKT87978.1"/>
    </source>
</evidence>
<dbReference type="Gene3D" id="2.60.40.10">
    <property type="entry name" value="Immunoglobulins"/>
    <property type="match status" value="4"/>
</dbReference>
<dbReference type="SMART" id="SM00560">
    <property type="entry name" value="LamGL"/>
    <property type="match status" value="2"/>
</dbReference>
<dbReference type="InterPro" id="IPR008929">
    <property type="entry name" value="Chondroitin_lyas"/>
</dbReference>
<evidence type="ECO:0000256" key="1">
    <source>
        <dbReference type="ARBA" id="ARBA00022729"/>
    </source>
</evidence>
<evidence type="ECO:0000256" key="5">
    <source>
        <dbReference type="SAM" id="SignalP"/>
    </source>
</evidence>
<dbReference type="GO" id="GO:0004553">
    <property type="term" value="F:hydrolase activity, hydrolyzing O-glycosyl compounds"/>
    <property type="evidence" value="ECO:0007669"/>
    <property type="project" value="UniProtKB-ARBA"/>
</dbReference>
<dbReference type="Gene3D" id="1.50.10.100">
    <property type="entry name" value="Chondroitin AC/alginate lyase"/>
    <property type="match status" value="1"/>
</dbReference>
<dbReference type="PROSITE" id="PS50853">
    <property type="entry name" value="FN3"/>
    <property type="match status" value="4"/>
</dbReference>
<protein>
    <submittedName>
        <fullName evidence="8">T9SS type A sorting domain-containing protein</fullName>
    </submittedName>
</protein>
<dbReference type="SUPFAM" id="SSF49265">
    <property type="entry name" value="Fibronectin type III"/>
    <property type="match status" value="3"/>
</dbReference>
<dbReference type="SUPFAM" id="SSF49384">
    <property type="entry name" value="Carbohydrate-binding domain"/>
    <property type="match status" value="2"/>
</dbReference>
<dbReference type="InterPro" id="IPR013320">
    <property type="entry name" value="ConA-like_dom_sf"/>
</dbReference>
<dbReference type="Pfam" id="PF00942">
    <property type="entry name" value="CBM_3"/>
    <property type="match status" value="2"/>
</dbReference>
<dbReference type="PROSITE" id="PS51172">
    <property type="entry name" value="CBM3"/>
    <property type="match status" value="2"/>
</dbReference>
<dbReference type="Proteomes" id="UP000304900">
    <property type="component" value="Unassembled WGS sequence"/>
</dbReference>
<dbReference type="InterPro" id="IPR013783">
    <property type="entry name" value="Ig-like_fold"/>
</dbReference>
<dbReference type="EMBL" id="SZVO01000017">
    <property type="protein sequence ID" value="TKT87978.1"/>
    <property type="molecule type" value="Genomic_DNA"/>
</dbReference>
<keyword evidence="9" id="KW-1185">Reference proteome</keyword>
<feature type="domain" description="Fibronectin type-III" evidence="6">
    <location>
        <begin position="684"/>
        <end position="777"/>
    </location>
</feature>
<keyword evidence="4" id="KW-0456">Lyase</keyword>
<dbReference type="GO" id="GO:0005975">
    <property type="term" value="P:carbohydrate metabolic process"/>
    <property type="evidence" value="ECO:0007669"/>
    <property type="project" value="InterPro"/>
</dbReference>
<dbReference type="SMART" id="SM01067">
    <property type="entry name" value="CBM_3"/>
    <property type="match status" value="2"/>
</dbReference>
<keyword evidence="2" id="KW-0677">Repeat</keyword>
<dbReference type="InterPro" id="IPR003961">
    <property type="entry name" value="FN3_dom"/>
</dbReference>
<name>A0A4U6CXM8_9BACT</name>
<comment type="caution">
    <text evidence="8">The sequence shown here is derived from an EMBL/GenBank/DDBJ whole genome shotgun (WGS) entry which is preliminary data.</text>
</comment>
<dbReference type="InterPro" id="IPR050964">
    <property type="entry name" value="Striated_Muscle_Regulatory"/>
</dbReference>
<dbReference type="InterPro" id="IPR008965">
    <property type="entry name" value="CBM2/CBM3_carb-bd_dom_sf"/>
</dbReference>
<gene>
    <name evidence="8" type="ORF">FDK13_28150</name>
</gene>
<dbReference type="SUPFAM" id="SSF49899">
    <property type="entry name" value="Concanavalin A-like lectins/glucanases"/>
    <property type="match status" value="2"/>
</dbReference>
<dbReference type="PANTHER" id="PTHR13817:SF73">
    <property type="entry name" value="FIBRONECTIN TYPE-III DOMAIN-CONTAINING PROTEIN"/>
    <property type="match status" value="1"/>
</dbReference>
<dbReference type="RefSeq" id="WP_137343364.1">
    <property type="nucleotide sequence ID" value="NZ_BSQH01000005.1"/>
</dbReference>
<accession>A0A4U6CXM8</accession>
<dbReference type="CDD" id="cd00063">
    <property type="entry name" value="FN3"/>
    <property type="match status" value="2"/>
</dbReference>
<dbReference type="InterPro" id="IPR001956">
    <property type="entry name" value="CBM3"/>
</dbReference>